<protein>
    <submittedName>
        <fullName evidence="1">Uncharacterized protein</fullName>
    </submittedName>
</protein>
<evidence type="ECO:0000313" key="2">
    <source>
        <dbReference type="Proteomes" id="UP000003120"/>
    </source>
</evidence>
<gene>
    <name evidence="1" type="ORF">HMPREF1127_1100</name>
</gene>
<proteinExistence type="predicted"/>
<accession>A0AAN4AUD7</accession>
<reference evidence="1 2" key="1">
    <citation type="submission" date="2012-07" db="EMBL/GenBank/DDBJ databases">
        <authorList>
            <person name="Durkin A.S."/>
            <person name="McCorrison J."/>
            <person name="Torralba M."/>
            <person name="Gillis M."/>
            <person name="Methe B."/>
            <person name="Sutton G."/>
            <person name="Nelson K.E."/>
        </authorList>
    </citation>
    <scope>NUCLEOTIDE SEQUENCE [LARGE SCALE GENOMIC DNA]</scope>
    <source>
        <strain evidence="1 2">Fnf 1007</strain>
    </source>
</reference>
<name>A0AAN4AUD7_9FUSO</name>
<dbReference type="GeneID" id="75075214"/>
<comment type="caution">
    <text evidence="1">The sequence shown here is derived from an EMBL/GenBank/DDBJ whole genome shotgun (WGS) entry which is preliminary data.</text>
</comment>
<dbReference type="EMBL" id="ALKK01000011">
    <property type="protein sequence ID" value="EJU18756.1"/>
    <property type="molecule type" value="Genomic_DNA"/>
</dbReference>
<dbReference type="RefSeq" id="WP_005960368.1">
    <property type="nucleotide sequence ID" value="NZ_ALKK01000011.1"/>
</dbReference>
<organism evidence="1 2">
    <name type="scientific">Fusobacterium necrophorum subsp. funduliforme Fnf 1007</name>
    <dbReference type="NCBI Taxonomy" id="1161424"/>
    <lineage>
        <taxon>Bacteria</taxon>
        <taxon>Fusobacteriati</taxon>
        <taxon>Fusobacteriota</taxon>
        <taxon>Fusobacteriia</taxon>
        <taxon>Fusobacteriales</taxon>
        <taxon>Fusobacteriaceae</taxon>
        <taxon>Fusobacterium</taxon>
    </lineage>
</organism>
<dbReference type="AlphaFoldDB" id="A0AAN4AUD7"/>
<sequence>MEALELEVIKWLKKNPLHYSEILEHISMEYAKEYNKTHDEQMKLQLDLILKEIEFYENIWRERRKKARAILHGDE</sequence>
<dbReference type="Proteomes" id="UP000003120">
    <property type="component" value="Unassembled WGS sequence"/>
</dbReference>
<evidence type="ECO:0000313" key="1">
    <source>
        <dbReference type="EMBL" id="EJU18756.1"/>
    </source>
</evidence>